<dbReference type="EMBL" id="AP025739">
    <property type="protein sequence ID" value="BDI31471.1"/>
    <property type="molecule type" value="Genomic_DNA"/>
</dbReference>
<accession>A0A402CY14</accession>
<dbReference type="KEGG" id="ccot:CCAX7_35220"/>
<dbReference type="AlphaFoldDB" id="A0A402CY14"/>
<gene>
    <name evidence="2" type="ORF">CCAX7_35220</name>
</gene>
<name>A0A402CY14_9BACT</name>
<evidence type="ECO:0000256" key="1">
    <source>
        <dbReference type="SAM" id="MobiDB-lite"/>
    </source>
</evidence>
<organism evidence="2 3">
    <name type="scientific">Capsulimonas corticalis</name>
    <dbReference type="NCBI Taxonomy" id="2219043"/>
    <lineage>
        <taxon>Bacteria</taxon>
        <taxon>Bacillati</taxon>
        <taxon>Armatimonadota</taxon>
        <taxon>Armatimonadia</taxon>
        <taxon>Capsulimonadales</taxon>
        <taxon>Capsulimonadaceae</taxon>
        <taxon>Capsulimonas</taxon>
    </lineage>
</organism>
<feature type="compositionally biased region" description="Basic and acidic residues" evidence="1">
    <location>
        <begin position="68"/>
        <end position="84"/>
    </location>
</feature>
<evidence type="ECO:0000313" key="3">
    <source>
        <dbReference type="Proteomes" id="UP000287394"/>
    </source>
</evidence>
<proteinExistence type="predicted"/>
<evidence type="ECO:0000313" key="2">
    <source>
        <dbReference type="EMBL" id="BDI31471.1"/>
    </source>
</evidence>
<reference evidence="2 3" key="1">
    <citation type="journal article" date="2019" name="Int. J. Syst. Evol. Microbiol.">
        <title>Capsulimonas corticalis gen. nov., sp. nov., an aerobic capsulated bacterium, of a novel bacterial order, Capsulimonadales ord. nov., of the class Armatimonadia of the phylum Armatimonadetes.</title>
        <authorList>
            <person name="Li J."/>
            <person name="Kudo C."/>
            <person name="Tonouchi A."/>
        </authorList>
    </citation>
    <scope>NUCLEOTIDE SEQUENCE [LARGE SCALE GENOMIC DNA]</scope>
    <source>
        <strain evidence="2 3">AX-7</strain>
    </source>
</reference>
<sequence length="163" mass="17806">MAYPTEITLETGGVVREGGADQQVQVRVTWALERGDSLPTLADELAADLERAHAAVWRRVQGGEPEPVSERPRLVKTDSPRTESEAECEEVVTCQLDDEEVKAVSPPATAPQVIALRSHAYRAGKSRAELDALAADRFARDSVELLTKIEAAAFLLSLQRDGW</sequence>
<keyword evidence="3" id="KW-1185">Reference proteome</keyword>
<dbReference type="RefSeq" id="WP_119322249.1">
    <property type="nucleotide sequence ID" value="NZ_AP025739.1"/>
</dbReference>
<dbReference type="Proteomes" id="UP000287394">
    <property type="component" value="Chromosome"/>
</dbReference>
<protein>
    <submittedName>
        <fullName evidence="2">Uncharacterized protein</fullName>
    </submittedName>
</protein>
<feature type="region of interest" description="Disordered" evidence="1">
    <location>
        <begin position="60"/>
        <end position="88"/>
    </location>
</feature>